<keyword evidence="7" id="KW-1185">Reference proteome</keyword>
<evidence type="ECO:0000256" key="3">
    <source>
        <dbReference type="ARBA" id="ARBA00023125"/>
    </source>
</evidence>
<comment type="similarity">
    <text evidence="1">Belongs to the LysR transcriptional regulatory family.</text>
</comment>
<sequence length="298" mass="32533">MHLDLNLLTALDALLEEGSVAAAADRLHLSPPAVSRALGRIRRVTGDEILVRTGRTMTPTPYALAIRAQVRDLVQQAESVLAPERALDLAALDRVFTLVCHDAITTALGPGLIAAVRHAAPGARLRLLAESSVDTHELRRGQVDLELGSAAPDSPEIRSETFFEDRLVLAVAPDHPFAKRKPTLRRYADALHVRISRRGRLRDPMDDVLAESGLERRVVATVPTTTAALGVVRLGEFVTAVPEGMCAGVIEALGLVIVPLPMPRPPVPLVVSWHQRYENDKAHRWLRDRVREVLAEIG</sequence>
<evidence type="ECO:0000313" key="7">
    <source>
        <dbReference type="Proteomes" id="UP001304298"/>
    </source>
</evidence>
<name>A0ABU5RGG8_9PSEU</name>
<dbReference type="PANTHER" id="PTHR30118:SF15">
    <property type="entry name" value="TRANSCRIPTIONAL REGULATORY PROTEIN"/>
    <property type="match status" value="1"/>
</dbReference>
<feature type="domain" description="HTH lysR-type" evidence="5">
    <location>
        <begin position="3"/>
        <end position="60"/>
    </location>
</feature>
<evidence type="ECO:0000313" key="6">
    <source>
        <dbReference type="EMBL" id="MEA5365363.1"/>
    </source>
</evidence>
<keyword evidence="4" id="KW-0804">Transcription</keyword>
<keyword evidence="3" id="KW-0238">DNA-binding</keyword>
<dbReference type="InterPro" id="IPR036388">
    <property type="entry name" value="WH-like_DNA-bd_sf"/>
</dbReference>
<evidence type="ECO:0000256" key="1">
    <source>
        <dbReference type="ARBA" id="ARBA00009437"/>
    </source>
</evidence>
<dbReference type="PANTHER" id="PTHR30118">
    <property type="entry name" value="HTH-TYPE TRANSCRIPTIONAL REGULATOR LEUO-RELATED"/>
    <property type="match status" value="1"/>
</dbReference>
<comment type="caution">
    <text evidence="6">The sequence shown here is derived from an EMBL/GenBank/DDBJ whole genome shotgun (WGS) entry which is preliminary data.</text>
</comment>
<dbReference type="InterPro" id="IPR036390">
    <property type="entry name" value="WH_DNA-bd_sf"/>
</dbReference>
<dbReference type="InterPro" id="IPR000847">
    <property type="entry name" value="LysR_HTH_N"/>
</dbReference>
<protein>
    <submittedName>
        <fullName evidence="6">LysR family transcriptional regulator</fullName>
    </submittedName>
</protein>
<gene>
    <name evidence="6" type="ORF">VA596_37945</name>
</gene>
<evidence type="ECO:0000256" key="4">
    <source>
        <dbReference type="ARBA" id="ARBA00023163"/>
    </source>
</evidence>
<keyword evidence="2" id="KW-0805">Transcription regulation</keyword>
<dbReference type="Pfam" id="PF00126">
    <property type="entry name" value="HTH_1"/>
    <property type="match status" value="1"/>
</dbReference>
<dbReference type="Gene3D" id="3.40.190.10">
    <property type="entry name" value="Periplasmic binding protein-like II"/>
    <property type="match status" value="2"/>
</dbReference>
<dbReference type="Proteomes" id="UP001304298">
    <property type="component" value="Unassembled WGS sequence"/>
</dbReference>
<reference evidence="6 7" key="1">
    <citation type="submission" date="2023-12" db="EMBL/GenBank/DDBJ databases">
        <title>Amycolatopsis sp. V23-08.</title>
        <authorList>
            <person name="Somphong A."/>
        </authorList>
    </citation>
    <scope>NUCLEOTIDE SEQUENCE [LARGE SCALE GENOMIC DNA]</scope>
    <source>
        <strain evidence="6 7">V23-08</strain>
    </source>
</reference>
<dbReference type="Gene3D" id="1.10.10.10">
    <property type="entry name" value="Winged helix-like DNA-binding domain superfamily/Winged helix DNA-binding domain"/>
    <property type="match status" value="1"/>
</dbReference>
<organism evidence="6 7">
    <name type="scientific">Amycolatopsis heterodermiae</name>
    <dbReference type="NCBI Taxonomy" id="3110235"/>
    <lineage>
        <taxon>Bacteria</taxon>
        <taxon>Bacillati</taxon>
        <taxon>Actinomycetota</taxon>
        <taxon>Actinomycetes</taxon>
        <taxon>Pseudonocardiales</taxon>
        <taxon>Pseudonocardiaceae</taxon>
        <taxon>Amycolatopsis</taxon>
    </lineage>
</organism>
<evidence type="ECO:0000256" key="2">
    <source>
        <dbReference type="ARBA" id="ARBA00023015"/>
    </source>
</evidence>
<accession>A0ABU5RGG8</accession>
<dbReference type="RefSeq" id="WP_323333826.1">
    <property type="nucleotide sequence ID" value="NZ_JAYFSI010000012.1"/>
</dbReference>
<dbReference type="EMBL" id="JAYFSI010000012">
    <property type="protein sequence ID" value="MEA5365363.1"/>
    <property type="molecule type" value="Genomic_DNA"/>
</dbReference>
<dbReference type="InterPro" id="IPR005119">
    <property type="entry name" value="LysR_subst-bd"/>
</dbReference>
<dbReference type="SUPFAM" id="SSF46785">
    <property type="entry name" value="Winged helix' DNA-binding domain"/>
    <property type="match status" value="1"/>
</dbReference>
<dbReference type="SUPFAM" id="SSF53850">
    <property type="entry name" value="Periplasmic binding protein-like II"/>
    <property type="match status" value="1"/>
</dbReference>
<dbReference type="InterPro" id="IPR050389">
    <property type="entry name" value="LysR-type_TF"/>
</dbReference>
<dbReference type="Pfam" id="PF03466">
    <property type="entry name" value="LysR_substrate"/>
    <property type="match status" value="1"/>
</dbReference>
<dbReference type="PROSITE" id="PS50931">
    <property type="entry name" value="HTH_LYSR"/>
    <property type="match status" value="1"/>
</dbReference>
<proteinExistence type="inferred from homology"/>
<evidence type="ECO:0000259" key="5">
    <source>
        <dbReference type="PROSITE" id="PS50931"/>
    </source>
</evidence>